<accession>A0ABR1U7Y8</accession>
<comment type="caution">
    <text evidence="2">The sequence shown here is derived from an EMBL/GenBank/DDBJ whole genome shotgun (WGS) entry which is preliminary data.</text>
</comment>
<gene>
    <name evidence="2" type="ORF">PG993_000212</name>
</gene>
<protein>
    <recommendedName>
        <fullName evidence="4">F-box domain-containing protein</fullName>
    </recommendedName>
</protein>
<sequence>MASSGNSSGAGSSSQPPNPATPFRAGDLPPELVKMVFDHSGPFDGAALALACKSTLKLSEINFDEFWNDQDRAWEFLQRLERDANPRLVPCRECLSLHSPQFCLPSFDGDGENTSVYKCRSVKTTGPERPGHHMRSPNFLFNIQPALYAVAKYIRLGLDTSFFAAAEKDKEERYRVLFALSGTDDETMWADVWNKVNVNQHGLFWRQQHVLELKAA</sequence>
<keyword evidence="3" id="KW-1185">Reference proteome</keyword>
<evidence type="ECO:0000256" key="1">
    <source>
        <dbReference type="SAM" id="MobiDB-lite"/>
    </source>
</evidence>
<feature type="region of interest" description="Disordered" evidence="1">
    <location>
        <begin position="1"/>
        <end position="27"/>
    </location>
</feature>
<proteinExistence type="predicted"/>
<dbReference type="EMBL" id="JAQQWK010000001">
    <property type="protein sequence ID" value="KAK8054985.1"/>
    <property type="molecule type" value="Genomic_DNA"/>
</dbReference>
<name>A0ABR1U7Y8_9PEZI</name>
<reference evidence="2 3" key="1">
    <citation type="submission" date="2023-01" db="EMBL/GenBank/DDBJ databases">
        <title>Analysis of 21 Apiospora genomes using comparative genomics revels a genus with tremendous synthesis potential of carbohydrate active enzymes and secondary metabolites.</title>
        <authorList>
            <person name="Sorensen T."/>
        </authorList>
    </citation>
    <scope>NUCLEOTIDE SEQUENCE [LARGE SCALE GENOMIC DNA]</scope>
    <source>
        <strain evidence="2 3">CBS 33761</strain>
    </source>
</reference>
<feature type="compositionally biased region" description="Low complexity" evidence="1">
    <location>
        <begin position="1"/>
        <end position="15"/>
    </location>
</feature>
<organism evidence="2 3">
    <name type="scientific">Apiospora rasikravindrae</name>
    <dbReference type="NCBI Taxonomy" id="990691"/>
    <lineage>
        <taxon>Eukaryota</taxon>
        <taxon>Fungi</taxon>
        <taxon>Dikarya</taxon>
        <taxon>Ascomycota</taxon>
        <taxon>Pezizomycotina</taxon>
        <taxon>Sordariomycetes</taxon>
        <taxon>Xylariomycetidae</taxon>
        <taxon>Amphisphaeriales</taxon>
        <taxon>Apiosporaceae</taxon>
        <taxon>Apiospora</taxon>
    </lineage>
</organism>
<evidence type="ECO:0000313" key="3">
    <source>
        <dbReference type="Proteomes" id="UP001444661"/>
    </source>
</evidence>
<evidence type="ECO:0000313" key="2">
    <source>
        <dbReference type="EMBL" id="KAK8054985.1"/>
    </source>
</evidence>
<evidence type="ECO:0008006" key="4">
    <source>
        <dbReference type="Google" id="ProtNLM"/>
    </source>
</evidence>
<dbReference type="Proteomes" id="UP001444661">
    <property type="component" value="Unassembled WGS sequence"/>
</dbReference>